<keyword evidence="5" id="KW-0998">Cell outer membrane</keyword>
<dbReference type="Pfam" id="PF14322">
    <property type="entry name" value="SusD-like_3"/>
    <property type="match status" value="1"/>
</dbReference>
<dbReference type="InterPro" id="IPR012944">
    <property type="entry name" value="SusD_RagB_dom"/>
</dbReference>
<sequence>MNLKYGFVALLVTAGLVTQSCSDFLQKDPLGRDTDQNFFNDANNAVLAINAAYDVASWDEGSDAVYNYIPHNYEWMFGDMLSDDSEKGSNPGDFPQLTELKEWRASAGNDQARAVWGNMYQGIYRANLVLQNIQNSPIDTTLKNRIIGEAHFLRGYFYSYLVRLYGGVPLFSAPVLPTEYRSAKRASVSETYAFIEADLNAAIKALPEKSGYGAGDVGRATKGAARGYLARAIMYQLGTDNSRNHTWQEVYDLTDAIVKSGQYSLTPNYAQIFEEEGENNMESVFEIQFSESNITWGQQKIGTQNNIIQNNRTTWGWGFNNPTQDLVNEFEPNDPRKPNTVYGNGDVVLGVKQVVPYPAENATGYLNRKAAIVKPNTPNSSPQNIRKLRYADVLLMKAEAAARTGKEGETRDILNQIRDRARKSTLPKGSVEGTLTYEPANTPATALPAISASVSGQALIDAVLHERRVELGMEALRFWDLVRTGRYFSKLPATVRAAAQSKSITTNTVNPIPVLPIPINEVQSWGLQQNPGY</sequence>
<dbReference type="EMBL" id="JBHULN010000002">
    <property type="protein sequence ID" value="MFD2570077.1"/>
    <property type="molecule type" value="Genomic_DNA"/>
</dbReference>
<dbReference type="CDD" id="cd08977">
    <property type="entry name" value="SusD"/>
    <property type="match status" value="1"/>
</dbReference>
<comment type="subcellular location">
    <subcellularLocation>
        <location evidence="1">Cell outer membrane</location>
    </subcellularLocation>
</comment>
<dbReference type="Proteomes" id="UP001597469">
    <property type="component" value="Unassembled WGS sequence"/>
</dbReference>
<organism evidence="8 9">
    <name type="scientific">Spirosoma soli</name>
    <dbReference type="NCBI Taxonomy" id="1770529"/>
    <lineage>
        <taxon>Bacteria</taxon>
        <taxon>Pseudomonadati</taxon>
        <taxon>Bacteroidota</taxon>
        <taxon>Cytophagia</taxon>
        <taxon>Cytophagales</taxon>
        <taxon>Cytophagaceae</taxon>
        <taxon>Spirosoma</taxon>
    </lineage>
</organism>
<accession>A0ABW5M0I3</accession>
<evidence type="ECO:0000313" key="9">
    <source>
        <dbReference type="Proteomes" id="UP001597469"/>
    </source>
</evidence>
<dbReference type="RefSeq" id="WP_381520198.1">
    <property type="nucleotide sequence ID" value="NZ_JBHULN010000002.1"/>
</dbReference>
<reference evidence="9" key="1">
    <citation type="journal article" date="2019" name="Int. J. Syst. Evol. Microbiol.">
        <title>The Global Catalogue of Microorganisms (GCM) 10K type strain sequencing project: providing services to taxonomists for standard genome sequencing and annotation.</title>
        <authorList>
            <consortium name="The Broad Institute Genomics Platform"/>
            <consortium name="The Broad Institute Genome Sequencing Center for Infectious Disease"/>
            <person name="Wu L."/>
            <person name="Ma J."/>
        </authorList>
    </citation>
    <scope>NUCLEOTIDE SEQUENCE [LARGE SCALE GENOMIC DNA]</scope>
    <source>
        <strain evidence="9">KCTC 42805</strain>
    </source>
</reference>
<evidence type="ECO:0000256" key="2">
    <source>
        <dbReference type="ARBA" id="ARBA00006275"/>
    </source>
</evidence>
<keyword evidence="4" id="KW-0472">Membrane</keyword>
<evidence type="ECO:0000259" key="6">
    <source>
        <dbReference type="Pfam" id="PF07980"/>
    </source>
</evidence>
<protein>
    <submittedName>
        <fullName evidence="8">RagB/SusD family nutrient uptake outer membrane protein</fullName>
    </submittedName>
</protein>
<name>A0ABW5M0I3_9BACT</name>
<comment type="similarity">
    <text evidence="2">Belongs to the SusD family.</text>
</comment>
<evidence type="ECO:0000259" key="7">
    <source>
        <dbReference type="Pfam" id="PF14322"/>
    </source>
</evidence>
<evidence type="ECO:0000313" key="8">
    <source>
        <dbReference type="EMBL" id="MFD2570077.1"/>
    </source>
</evidence>
<keyword evidence="9" id="KW-1185">Reference proteome</keyword>
<comment type="caution">
    <text evidence="8">The sequence shown here is derived from an EMBL/GenBank/DDBJ whole genome shotgun (WGS) entry which is preliminary data.</text>
</comment>
<keyword evidence="3" id="KW-0732">Signal</keyword>
<proteinExistence type="inferred from homology"/>
<dbReference type="PROSITE" id="PS51257">
    <property type="entry name" value="PROKAR_LIPOPROTEIN"/>
    <property type="match status" value="1"/>
</dbReference>
<gene>
    <name evidence="8" type="ORF">ACFSUS_05485</name>
</gene>
<dbReference type="InterPro" id="IPR011990">
    <property type="entry name" value="TPR-like_helical_dom_sf"/>
</dbReference>
<evidence type="ECO:0000256" key="4">
    <source>
        <dbReference type="ARBA" id="ARBA00023136"/>
    </source>
</evidence>
<dbReference type="Gene3D" id="1.25.40.390">
    <property type="match status" value="1"/>
</dbReference>
<evidence type="ECO:0000256" key="5">
    <source>
        <dbReference type="ARBA" id="ARBA00023237"/>
    </source>
</evidence>
<evidence type="ECO:0000256" key="3">
    <source>
        <dbReference type="ARBA" id="ARBA00022729"/>
    </source>
</evidence>
<feature type="domain" description="SusD-like N-terminal" evidence="7">
    <location>
        <begin position="60"/>
        <end position="231"/>
    </location>
</feature>
<dbReference type="SUPFAM" id="SSF48452">
    <property type="entry name" value="TPR-like"/>
    <property type="match status" value="1"/>
</dbReference>
<feature type="domain" description="RagB/SusD" evidence="6">
    <location>
        <begin position="282"/>
        <end position="533"/>
    </location>
</feature>
<dbReference type="Pfam" id="PF07980">
    <property type="entry name" value="SusD_RagB"/>
    <property type="match status" value="1"/>
</dbReference>
<dbReference type="InterPro" id="IPR033985">
    <property type="entry name" value="SusD-like_N"/>
</dbReference>
<evidence type="ECO:0000256" key="1">
    <source>
        <dbReference type="ARBA" id="ARBA00004442"/>
    </source>
</evidence>